<name>A0A9P5ZCU6_9AGAR</name>
<organism evidence="1 2">
    <name type="scientific">Pholiota conissans</name>
    <dbReference type="NCBI Taxonomy" id="109636"/>
    <lineage>
        <taxon>Eukaryota</taxon>
        <taxon>Fungi</taxon>
        <taxon>Dikarya</taxon>
        <taxon>Basidiomycota</taxon>
        <taxon>Agaricomycotina</taxon>
        <taxon>Agaricomycetes</taxon>
        <taxon>Agaricomycetidae</taxon>
        <taxon>Agaricales</taxon>
        <taxon>Agaricineae</taxon>
        <taxon>Strophariaceae</taxon>
        <taxon>Pholiota</taxon>
    </lineage>
</organism>
<proteinExistence type="predicted"/>
<sequence length="176" mass="18334">MPPPLSLRDLVPSDGRGAWAGGGVIEGGAKYAGLKIADGLYEASRRMGYPLAAKVVTDPVSVTVLEDFLADDSDFVDVALEVDVGGLVDVAGVEGVLKSPLEPSLLPFSPPITPPTTAPTMTSTTRTLRAIPRLVYQNGCSEEVTLSFAGGRNSPASRPERVNLGLKSAFRAVIGL</sequence>
<dbReference type="EMBL" id="MU155140">
    <property type="protein sequence ID" value="KAF9484798.1"/>
    <property type="molecule type" value="Genomic_DNA"/>
</dbReference>
<protein>
    <submittedName>
        <fullName evidence="1">Uncharacterized protein</fullName>
    </submittedName>
</protein>
<reference evidence="1" key="1">
    <citation type="submission" date="2020-11" db="EMBL/GenBank/DDBJ databases">
        <authorList>
            <consortium name="DOE Joint Genome Institute"/>
            <person name="Ahrendt S."/>
            <person name="Riley R."/>
            <person name="Andreopoulos W."/>
            <person name="Labutti K."/>
            <person name="Pangilinan J."/>
            <person name="Ruiz-Duenas F.J."/>
            <person name="Barrasa J.M."/>
            <person name="Sanchez-Garcia M."/>
            <person name="Camarero S."/>
            <person name="Miyauchi S."/>
            <person name="Serrano A."/>
            <person name="Linde D."/>
            <person name="Babiker R."/>
            <person name="Drula E."/>
            <person name="Ayuso-Fernandez I."/>
            <person name="Pacheco R."/>
            <person name="Padilla G."/>
            <person name="Ferreira P."/>
            <person name="Barriuso J."/>
            <person name="Kellner H."/>
            <person name="Castanera R."/>
            <person name="Alfaro M."/>
            <person name="Ramirez L."/>
            <person name="Pisabarro A.G."/>
            <person name="Kuo A."/>
            <person name="Tritt A."/>
            <person name="Lipzen A."/>
            <person name="He G."/>
            <person name="Yan M."/>
            <person name="Ng V."/>
            <person name="Cullen D."/>
            <person name="Martin F."/>
            <person name="Rosso M.-N."/>
            <person name="Henrissat B."/>
            <person name="Hibbett D."/>
            <person name="Martinez A.T."/>
            <person name="Grigoriev I.V."/>
        </authorList>
    </citation>
    <scope>NUCLEOTIDE SEQUENCE</scope>
    <source>
        <strain evidence="1">CIRM-BRFM 674</strain>
    </source>
</reference>
<evidence type="ECO:0000313" key="1">
    <source>
        <dbReference type="EMBL" id="KAF9484798.1"/>
    </source>
</evidence>
<dbReference type="AlphaFoldDB" id="A0A9P5ZCU6"/>
<gene>
    <name evidence="1" type="ORF">BDN70DRAFT_890656</name>
</gene>
<keyword evidence="2" id="KW-1185">Reference proteome</keyword>
<evidence type="ECO:0000313" key="2">
    <source>
        <dbReference type="Proteomes" id="UP000807469"/>
    </source>
</evidence>
<comment type="caution">
    <text evidence="1">The sequence shown here is derived from an EMBL/GenBank/DDBJ whole genome shotgun (WGS) entry which is preliminary data.</text>
</comment>
<accession>A0A9P5ZCU6</accession>
<dbReference type="Proteomes" id="UP000807469">
    <property type="component" value="Unassembled WGS sequence"/>
</dbReference>